<dbReference type="SUPFAM" id="SSF49562">
    <property type="entry name" value="C2 domain (Calcium/lipid-binding domain, CaLB)"/>
    <property type="match status" value="1"/>
</dbReference>
<dbReference type="PANTHER" id="PTHR45933">
    <property type="entry name" value="PROTEIN C2-DOMAIN ABA-RELATED 4"/>
    <property type="match status" value="1"/>
</dbReference>
<evidence type="ECO:0000256" key="3">
    <source>
        <dbReference type="ARBA" id="ARBA00022468"/>
    </source>
</evidence>
<comment type="similarity">
    <text evidence="11">Belongs to the plant CAR protein family.</text>
</comment>
<evidence type="ECO:0000256" key="6">
    <source>
        <dbReference type="ARBA" id="ARBA00022723"/>
    </source>
</evidence>
<dbReference type="PANTHER" id="PTHR45933:SF5">
    <property type="entry name" value="PROTEIN C2-DOMAIN ABA-RELATED 4"/>
    <property type="match status" value="1"/>
</dbReference>
<accession>A0A8T3A3B0</accession>
<dbReference type="PROSITE" id="PS50004">
    <property type="entry name" value="C2"/>
    <property type="match status" value="1"/>
</dbReference>
<dbReference type="GO" id="GO:0046872">
    <property type="term" value="F:metal ion binding"/>
    <property type="evidence" value="ECO:0007669"/>
    <property type="project" value="UniProtKB-KW"/>
</dbReference>
<dbReference type="GO" id="GO:0005886">
    <property type="term" value="C:plasma membrane"/>
    <property type="evidence" value="ECO:0007669"/>
    <property type="project" value="UniProtKB-SubCell"/>
</dbReference>
<dbReference type="SMART" id="SM00239">
    <property type="entry name" value="C2"/>
    <property type="match status" value="1"/>
</dbReference>
<evidence type="ECO:0000256" key="2">
    <source>
        <dbReference type="ARBA" id="ARBA00004236"/>
    </source>
</evidence>
<evidence type="ECO:0000256" key="8">
    <source>
        <dbReference type="ARBA" id="ARBA00023121"/>
    </source>
</evidence>
<evidence type="ECO:0000313" key="13">
    <source>
        <dbReference type="EMBL" id="KAI0488908.1"/>
    </source>
</evidence>
<evidence type="ECO:0000256" key="11">
    <source>
        <dbReference type="ARBA" id="ARBA00024037"/>
    </source>
</evidence>
<organism evidence="13 14">
    <name type="scientific">Dendrobium nobile</name>
    <name type="common">Orchid</name>
    <dbReference type="NCBI Taxonomy" id="94219"/>
    <lineage>
        <taxon>Eukaryota</taxon>
        <taxon>Viridiplantae</taxon>
        <taxon>Streptophyta</taxon>
        <taxon>Embryophyta</taxon>
        <taxon>Tracheophyta</taxon>
        <taxon>Spermatophyta</taxon>
        <taxon>Magnoliopsida</taxon>
        <taxon>Liliopsida</taxon>
        <taxon>Asparagales</taxon>
        <taxon>Orchidaceae</taxon>
        <taxon>Epidendroideae</taxon>
        <taxon>Malaxideae</taxon>
        <taxon>Dendrobiinae</taxon>
        <taxon>Dendrobium</taxon>
    </lineage>
</organism>
<comment type="caution">
    <text evidence="13">The sequence shown here is derived from an EMBL/GenBank/DDBJ whole genome shotgun (WGS) entry which is preliminary data.</text>
</comment>
<gene>
    <name evidence="13" type="ORF">KFK09_028747</name>
</gene>
<name>A0A8T3A3B0_DENNO</name>
<dbReference type="EMBL" id="JAGYWB010000019">
    <property type="protein sequence ID" value="KAI0488908.1"/>
    <property type="molecule type" value="Genomic_DNA"/>
</dbReference>
<evidence type="ECO:0000259" key="12">
    <source>
        <dbReference type="PROSITE" id="PS50004"/>
    </source>
</evidence>
<keyword evidence="3" id="KW-0343">GTPase activation</keyword>
<reference evidence="13" key="1">
    <citation type="journal article" date="2022" name="Front. Genet.">
        <title>Chromosome-Scale Assembly of the Dendrobium nobile Genome Provides Insights Into the Molecular Mechanism of the Biosynthesis of the Medicinal Active Ingredient of Dendrobium.</title>
        <authorList>
            <person name="Xu Q."/>
            <person name="Niu S.-C."/>
            <person name="Li K.-L."/>
            <person name="Zheng P.-J."/>
            <person name="Zhang X.-J."/>
            <person name="Jia Y."/>
            <person name="Liu Y."/>
            <person name="Niu Y.-X."/>
            <person name="Yu L.-H."/>
            <person name="Chen D.-F."/>
            <person name="Zhang G.-Q."/>
        </authorList>
    </citation>
    <scope>NUCLEOTIDE SEQUENCE</scope>
    <source>
        <tissue evidence="13">Leaf</tissue>
    </source>
</reference>
<dbReference type="GO" id="GO:0008289">
    <property type="term" value="F:lipid binding"/>
    <property type="evidence" value="ECO:0007669"/>
    <property type="project" value="UniProtKB-KW"/>
</dbReference>
<keyword evidence="4" id="KW-1003">Cell membrane</keyword>
<dbReference type="GO" id="GO:0005634">
    <property type="term" value="C:nucleus"/>
    <property type="evidence" value="ECO:0007669"/>
    <property type="project" value="UniProtKB-SubCell"/>
</dbReference>
<comment type="subcellular location">
    <subcellularLocation>
        <location evidence="2">Cell membrane</location>
    </subcellularLocation>
    <subcellularLocation>
        <location evidence="1">Nucleus</location>
    </subcellularLocation>
</comment>
<evidence type="ECO:0000256" key="4">
    <source>
        <dbReference type="ARBA" id="ARBA00022475"/>
    </source>
</evidence>
<keyword evidence="7" id="KW-0106">Calcium</keyword>
<dbReference type="SMR" id="A0A8T3A3B0"/>
<evidence type="ECO:0000256" key="5">
    <source>
        <dbReference type="ARBA" id="ARBA00022682"/>
    </source>
</evidence>
<proteinExistence type="inferred from homology"/>
<dbReference type="AlphaFoldDB" id="A0A8T3A3B0"/>
<dbReference type="Proteomes" id="UP000829196">
    <property type="component" value="Unassembled WGS sequence"/>
</dbReference>
<keyword evidence="8" id="KW-0446">Lipid-binding</keyword>
<dbReference type="InterPro" id="IPR044562">
    <property type="entry name" value="CAR1-11"/>
</dbReference>
<dbReference type="GO" id="GO:0009738">
    <property type="term" value="P:abscisic acid-activated signaling pathway"/>
    <property type="evidence" value="ECO:0007669"/>
    <property type="project" value="UniProtKB-KW"/>
</dbReference>
<keyword evidence="10" id="KW-0539">Nucleus</keyword>
<protein>
    <recommendedName>
        <fullName evidence="12">C2 domain-containing protein</fullName>
    </recommendedName>
</protein>
<evidence type="ECO:0000256" key="7">
    <source>
        <dbReference type="ARBA" id="ARBA00022837"/>
    </source>
</evidence>
<dbReference type="GO" id="GO:0005096">
    <property type="term" value="F:GTPase activator activity"/>
    <property type="evidence" value="ECO:0007669"/>
    <property type="project" value="UniProtKB-KW"/>
</dbReference>
<keyword evidence="5" id="KW-0938">Abscisic acid signaling pathway</keyword>
<dbReference type="InterPro" id="IPR000008">
    <property type="entry name" value="C2_dom"/>
</dbReference>
<keyword evidence="6" id="KW-0479">Metal-binding</keyword>
<sequence>MIERLLSLARFETERILWIIEVDEVFSEVGAYKWVLGVSRDWNELWKVCRSPMATFSEPRYSFGWMRLLRMLVRRKEAPESRIQPKRCLLHSPDNVMCLFCSSRPACGVEVEDTSYKKTVNPEWDEELTFSVEDPSVPVKLEVYDKDRFSADDPMGDAEFDIKPFFEAVKMDLRGAPPPDGSVLRKQASTRLNCLAEESSIYLLNGKVVQDIVLRLRNVECGEIELQLQWVDLPSSKSS</sequence>
<keyword evidence="14" id="KW-1185">Reference proteome</keyword>
<feature type="domain" description="C2" evidence="12">
    <location>
        <begin position="48"/>
        <end position="175"/>
    </location>
</feature>
<keyword evidence="9" id="KW-0472">Membrane</keyword>
<dbReference type="Pfam" id="PF00168">
    <property type="entry name" value="C2"/>
    <property type="match status" value="1"/>
</dbReference>
<dbReference type="InterPro" id="IPR035892">
    <property type="entry name" value="C2_domain_sf"/>
</dbReference>
<evidence type="ECO:0000256" key="9">
    <source>
        <dbReference type="ARBA" id="ARBA00023136"/>
    </source>
</evidence>
<evidence type="ECO:0000256" key="10">
    <source>
        <dbReference type="ARBA" id="ARBA00023242"/>
    </source>
</evidence>
<dbReference type="Gene3D" id="2.60.40.150">
    <property type="entry name" value="C2 domain"/>
    <property type="match status" value="1"/>
</dbReference>
<evidence type="ECO:0000256" key="1">
    <source>
        <dbReference type="ARBA" id="ARBA00004123"/>
    </source>
</evidence>
<evidence type="ECO:0000313" key="14">
    <source>
        <dbReference type="Proteomes" id="UP000829196"/>
    </source>
</evidence>
<dbReference type="OrthoDB" id="73919at2759"/>